<dbReference type="Gene3D" id="3.40.50.10810">
    <property type="entry name" value="Tandem AAA-ATPase domain"/>
    <property type="match status" value="1"/>
</dbReference>
<dbReference type="SUPFAM" id="SSF52540">
    <property type="entry name" value="P-loop containing nucleoside triphosphate hydrolases"/>
    <property type="match status" value="2"/>
</dbReference>
<dbReference type="InterPro" id="IPR000330">
    <property type="entry name" value="SNF2_N"/>
</dbReference>
<name>A0A0P1F443_THAGE</name>
<reference evidence="2 3" key="1">
    <citation type="submission" date="2015-09" db="EMBL/GenBank/DDBJ databases">
        <authorList>
            <consortium name="Swine Surveillance"/>
        </authorList>
    </citation>
    <scope>NUCLEOTIDE SEQUENCE [LARGE SCALE GENOMIC DNA]</scope>
    <source>
        <strain evidence="2 3">CECT 4357</strain>
    </source>
</reference>
<organism evidence="2 3">
    <name type="scientific">Thalassovita gelatinovora</name>
    <name type="common">Thalassobius gelatinovorus</name>
    <dbReference type="NCBI Taxonomy" id="53501"/>
    <lineage>
        <taxon>Bacteria</taxon>
        <taxon>Pseudomonadati</taxon>
        <taxon>Pseudomonadota</taxon>
        <taxon>Alphaproteobacteria</taxon>
        <taxon>Rhodobacterales</taxon>
        <taxon>Roseobacteraceae</taxon>
        <taxon>Thalassovita</taxon>
    </lineage>
</organism>
<dbReference type="GO" id="GO:0005524">
    <property type="term" value="F:ATP binding"/>
    <property type="evidence" value="ECO:0007669"/>
    <property type="project" value="InterPro"/>
</dbReference>
<dbReference type="PANTHER" id="PTHR10799">
    <property type="entry name" value="SNF2/RAD54 HELICASE FAMILY"/>
    <property type="match status" value="1"/>
</dbReference>
<dbReference type="Proteomes" id="UP000051587">
    <property type="component" value="Unassembled WGS sequence"/>
</dbReference>
<dbReference type="STRING" id="53501.SAMN04488043_11871"/>
<evidence type="ECO:0000313" key="3">
    <source>
        <dbReference type="Proteomes" id="UP000051587"/>
    </source>
</evidence>
<dbReference type="InterPro" id="IPR038718">
    <property type="entry name" value="SNF2-like_sf"/>
</dbReference>
<dbReference type="Pfam" id="PF00176">
    <property type="entry name" value="SNF2-rel_dom"/>
    <property type="match status" value="1"/>
</dbReference>
<evidence type="ECO:0000313" key="2">
    <source>
        <dbReference type="EMBL" id="CUH62381.1"/>
    </source>
</evidence>
<proteinExistence type="predicted"/>
<dbReference type="AlphaFoldDB" id="A0A0P1F443"/>
<gene>
    <name evidence="2" type="ORF">TG4357_00070</name>
</gene>
<keyword evidence="3" id="KW-1185">Reference proteome</keyword>
<sequence length="243" mass="27235">MDEIQAIKNKDTIASKAVEAMNASFRIGLTGTPIENTTMDLWTIMDRLAPGALGSGSEFKTRYQVPNEEKLTELYARVFKGKDRFPPLGLRRLKDDVARDLPKKTRFLHPRLMPPVQAETYDLAQKKFAQGGAGAALKALHHIRSVSVHPSADAAVPPEVFVEMSARLEATIEILKRLQTEGARALVFIEHRKIQFLFAELVRYFFGLEKVDIINVDLSRFDAAPLIAFTATKETNYGHRKNG</sequence>
<dbReference type="InterPro" id="IPR027417">
    <property type="entry name" value="P-loop_NTPase"/>
</dbReference>
<evidence type="ECO:0000259" key="1">
    <source>
        <dbReference type="Pfam" id="PF00176"/>
    </source>
</evidence>
<dbReference type="EMBL" id="CYSA01000001">
    <property type="protein sequence ID" value="CUH62381.1"/>
    <property type="molecule type" value="Genomic_DNA"/>
</dbReference>
<protein>
    <recommendedName>
        <fullName evidence="1">SNF2 N-terminal domain-containing protein</fullName>
    </recommendedName>
</protein>
<dbReference type="Gene3D" id="3.40.50.300">
    <property type="entry name" value="P-loop containing nucleotide triphosphate hydrolases"/>
    <property type="match status" value="1"/>
</dbReference>
<feature type="domain" description="SNF2 N-terminal" evidence="1">
    <location>
        <begin position="2"/>
        <end position="134"/>
    </location>
</feature>
<accession>A0A0P1F443</accession>